<dbReference type="RefSeq" id="WP_252856041.1">
    <property type="nucleotide sequence ID" value="NZ_JAMXLR010000092.1"/>
</dbReference>
<reference evidence="1" key="1">
    <citation type="submission" date="2022-06" db="EMBL/GenBank/DDBJ databases">
        <title>Aeoliella straminimaris, a novel planctomycete from sediments.</title>
        <authorList>
            <person name="Vitorino I.R."/>
            <person name="Lage O.M."/>
        </authorList>
    </citation>
    <scope>NUCLEOTIDE SEQUENCE</scope>
    <source>
        <strain evidence="1">ICT_H6.2</strain>
    </source>
</reference>
<accession>A0A9X2JJ95</accession>
<name>A0A9X2JJ95_9BACT</name>
<keyword evidence="2" id="KW-1185">Reference proteome</keyword>
<evidence type="ECO:0000313" key="1">
    <source>
        <dbReference type="EMBL" id="MCO6047935.1"/>
    </source>
</evidence>
<organism evidence="1 2">
    <name type="scientific">Aeoliella straminimaris</name>
    <dbReference type="NCBI Taxonomy" id="2954799"/>
    <lineage>
        <taxon>Bacteria</taxon>
        <taxon>Pseudomonadati</taxon>
        <taxon>Planctomycetota</taxon>
        <taxon>Planctomycetia</taxon>
        <taxon>Pirellulales</taxon>
        <taxon>Lacipirellulaceae</taxon>
        <taxon>Aeoliella</taxon>
    </lineage>
</organism>
<protein>
    <recommendedName>
        <fullName evidence="3">PEP-CTERM protein-sorting domain-containing protein</fullName>
    </recommendedName>
</protein>
<evidence type="ECO:0008006" key="3">
    <source>
        <dbReference type="Google" id="ProtNLM"/>
    </source>
</evidence>
<gene>
    <name evidence="1" type="ORF">NG895_28860</name>
</gene>
<dbReference type="AlphaFoldDB" id="A0A9X2JJ95"/>
<proteinExistence type="predicted"/>
<comment type="caution">
    <text evidence="1">The sequence shown here is derived from an EMBL/GenBank/DDBJ whole genome shotgun (WGS) entry which is preliminary data.</text>
</comment>
<dbReference type="Proteomes" id="UP001155241">
    <property type="component" value="Unassembled WGS sequence"/>
</dbReference>
<dbReference type="EMBL" id="JAMXLR010000092">
    <property type="protein sequence ID" value="MCO6047935.1"/>
    <property type="molecule type" value="Genomic_DNA"/>
</dbReference>
<evidence type="ECO:0000313" key="2">
    <source>
        <dbReference type="Proteomes" id="UP001155241"/>
    </source>
</evidence>
<sequence>MSASCLVFGLTLAAVFNSNEWTHRGSIPAQLDGESQDLEVLYQPLLFAFAVPETTTTEHGLLVATESDLYQRNPFMLPIGPYPFASVVEDTVAPEVGFFGFRFLYAALDPTTEDVRYELMAMPDSGSPAISYRGSTILLEPGEHLLRRVVPEPNALLLAIAGGALLLWMRRETGHRTWPRKQVEK</sequence>